<dbReference type="GO" id="GO:0005886">
    <property type="term" value="C:plasma membrane"/>
    <property type="evidence" value="ECO:0007669"/>
    <property type="project" value="TreeGrafter"/>
</dbReference>
<dbReference type="AlphaFoldDB" id="A0A917BM25"/>
<evidence type="ECO:0000256" key="1">
    <source>
        <dbReference type="ARBA" id="ARBA00022448"/>
    </source>
</evidence>
<proteinExistence type="predicted"/>
<evidence type="ECO:0000259" key="4">
    <source>
        <dbReference type="PROSITE" id="PS50893"/>
    </source>
</evidence>
<keyword evidence="6" id="KW-1185">Reference proteome</keyword>
<dbReference type="EMBL" id="BMCT01000001">
    <property type="protein sequence ID" value="GGF51439.1"/>
    <property type="molecule type" value="Genomic_DNA"/>
</dbReference>
<dbReference type="GO" id="GO:0016887">
    <property type="term" value="F:ATP hydrolysis activity"/>
    <property type="evidence" value="ECO:0007669"/>
    <property type="project" value="InterPro"/>
</dbReference>
<dbReference type="InterPro" id="IPR003593">
    <property type="entry name" value="AAA+_ATPase"/>
</dbReference>
<keyword evidence="2" id="KW-0547">Nucleotide-binding</keyword>
<sequence length="266" mass="27989">MQSANLAPPSPQPGALIAHGLNLSFGGIEVLKGVDLDLRPGLVTGLIGPNGAGKTSLFNCLTGLYRPTAGRIALGDTGLDALSPARRAGLGMVRSFQHMALSPDLTLLENVMTGLTLSRRSGWASAFLPLPGGRAETQDAQRRAMAALDELGIAAAAHLAPPELPPGTQRLGEIARALVAHPRVLLLDEPAAGLNAVETRDLTRALRRVMHPGLIMVVVEHDMDLIMQLCDRIYVLNFGKVIACGSPAAVQADPEVLRVYLGADDE</sequence>
<dbReference type="PANTHER" id="PTHR45772:SF4">
    <property type="entry name" value="ABC TRANSPORTER ATP-BINDING PROTEIN"/>
    <property type="match status" value="1"/>
</dbReference>
<keyword evidence="3 5" id="KW-0067">ATP-binding</keyword>
<evidence type="ECO:0000256" key="2">
    <source>
        <dbReference type="ARBA" id="ARBA00022741"/>
    </source>
</evidence>
<dbReference type="Pfam" id="PF00005">
    <property type="entry name" value="ABC_tran"/>
    <property type="match status" value="1"/>
</dbReference>
<accession>A0A917BM25</accession>
<dbReference type="PROSITE" id="PS50893">
    <property type="entry name" value="ABC_TRANSPORTER_2"/>
    <property type="match status" value="1"/>
</dbReference>
<dbReference type="Pfam" id="PF12399">
    <property type="entry name" value="BCA_ABC_TP_C"/>
    <property type="match status" value="1"/>
</dbReference>
<dbReference type="Proteomes" id="UP000606044">
    <property type="component" value="Unassembled WGS sequence"/>
</dbReference>
<dbReference type="GO" id="GO:0005524">
    <property type="term" value="F:ATP binding"/>
    <property type="evidence" value="ECO:0007669"/>
    <property type="project" value="UniProtKB-KW"/>
</dbReference>
<gene>
    <name evidence="5" type="ORF">GCM10007301_08610</name>
</gene>
<dbReference type="SMART" id="SM00382">
    <property type="entry name" value="AAA"/>
    <property type="match status" value="1"/>
</dbReference>
<dbReference type="SUPFAM" id="SSF52540">
    <property type="entry name" value="P-loop containing nucleoside triphosphate hydrolases"/>
    <property type="match status" value="1"/>
</dbReference>
<dbReference type="CDD" id="cd03219">
    <property type="entry name" value="ABC_Mj1267_LivG_branched"/>
    <property type="match status" value="1"/>
</dbReference>
<keyword evidence="1" id="KW-0813">Transport</keyword>
<dbReference type="InterPro" id="IPR051120">
    <property type="entry name" value="ABC_AA/LPS_Transport"/>
</dbReference>
<evidence type="ECO:0000313" key="6">
    <source>
        <dbReference type="Proteomes" id="UP000606044"/>
    </source>
</evidence>
<dbReference type="InterPro" id="IPR003439">
    <property type="entry name" value="ABC_transporter-like_ATP-bd"/>
</dbReference>
<organism evidence="5 6">
    <name type="scientific">Azorhizobium oxalatiphilum</name>
    <dbReference type="NCBI Taxonomy" id="980631"/>
    <lineage>
        <taxon>Bacteria</taxon>
        <taxon>Pseudomonadati</taxon>
        <taxon>Pseudomonadota</taxon>
        <taxon>Alphaproteobacteria</taxon>
        <taxon>Hyphomicrobiales</taxon>
        <taxon>Xanthobacteraceae</taxon>
        <taxon>Azorhizobium</taxon>
    </lineage>
</organism>
<feature type="domain" description="ABC transporter" evidence="4">
    <location>
        <begin position="16"/>
        <end position="263"/>
    </location>
</feature>
<protein>
    <submittedName>
        <fullName evidence="5">ABC transporter ATP-binding protein</fullName>
    </submittedName>
</protein>
<comment type="caution">
    <text evidence="5">The sequence shown here is derived from an EMBL/GenBank/DDBJ whole genome shotgun (WGS) entry which is preliminary data.</text>
</comment>
<dbReference type="Gene3D" id="3.40.50.300">
    <property type="entry name" value="P-loop containing nucleotide triphosphate hydrolases"/>
    <property type="match status" value="1"/>
</dbReference>
<dbReference type="RefSeq" id="WP_188575703.1">
    <property type="nucleotide sequence ID" value="NZ_BMCT01000001.1"/>
</dbReference>
<reference evidence="5" key="2">
    <citation type="submission" date="2020-09" db="EMBL/GenBank/DDBJ databases">
        <authorList>
            <person name="Sun Q."/>
            <person name="Sedlacek I."/>
        </authorList>
    </citation>
    <scope>NUCLEOTIDE SEQUENCE</scope>
    <source>
        <strain evidence="5">CCM 7897</strain>
    </source>
</reference>
<dbReference type="PANTHER" id="PTHR45772">
    <property type="entry name" value="CONSERVED COMPONENT OF ABC TRANSPORTER FOR NATURAL AMINO ACIDS-RELATED"/>
    <property type="match status" value="1"/>
</dbReference>
<name>A0A917BM25_9HYPH</name>
<dbReference type="InterPro" id="IPR032823">
    <property type="entry name" value="BCA_ABC_TP_C"/>
</dbReference>
<reference evidence="5" key="1">
    <citation type="journal article" date="2014" name="Int. J. Syst. Evol. Microbiol.">
        <title>Complete genome sequence of Corynebacterium casei LMG S-19264T (=DSM 44701T), isolated from a smear-ripened cheese.</title>
        <authorList>
            <consortium name="US DOE Joint Genome Institute (JGI-PGF)"/>
            <person name="Walter F."/>
            <person name="Albersmeier A."/>
            <person name="Kalinowski J."/>
            <person name="Ruckert C."/>
        </authorList>
    </citation>
    <scope>NUCLEOTIDE SEQUENCE</scope>
    <source>
        <strain evidence="5">CCM 7897</strain>
    </source>
</reference>
<evidence type="ECO:0000256" key="3">
    <source>
        <dbReference type="ARBA" id="ARBA00022840"/>
    </source>
</evidence>
<dbReference type="InterPro" id="IPR027417">
    <property type="entry name" value="P-loop_NTPase"/>
</dbReference>
<evidence type="ECO:0000313" key="5">
    <source>
        <dbReference type="EMBL" id="GGF51439.1"/>
    </source>
</evidence>